<evidence type="ECO:0000313" key="3">
    <source>
        <dbReference type="Proteomes" id="UP000306274"/>
    </source>
</evidence>
<sequence length="185" mass="19651">MSAPHESRAPRTPEDVRDALAGIAALLAPAHPSVAEEVLHAHDRPHDYVSAFEDRLDQRGIDEPVENLAWIALIDALHAHGLLAEFDWKEDAHEIRAQLEGLGSRPSADPWPLSGAPEPPLPTDAFLHACGHRYREVGAALAVLDIESDCYPVAVLPAARAQELTALAAVAGFSVQHLGTGPGGG</sequence>
<dbReference type="Proteomes" id="UP000306274">
    <property type="component" value="Unassembled WGS sequence"/>
</dbReference>
<dbReference type="RefSeq" id="WP_136017263.1">
    <property type="nucleotide sequence ID" value="NZ_SRZK01000369.1"/>
</dbReference>
<name>A0ABY2P8A0_9ACTN</name>
<gene>
    <name evidence="2" type="ORF">E5Z02_26905</name>
</gene>
<accession>A0ABY2P8A0</accession>
<dbReference type="EMBL" id="SRZK01000369">
    <property type="protein sequence ID" value="TGZ03268.1"/>
    <property type="molecule type" value="Genomic_DNA"/>
</dbReference>
<comment type="caution">
    <text evidence="2">The sequence shown here is derived from an EMBL/GenBank/DDBJ whole genome shotgun (WGS) entry which is preliminary data.</text>
</comment>
<organism evidence="2 3">
    <name type="scientific">Streptomyces rhizosphaericola</name>
    <dbReference type="NCBI Taxonomy" id="2564098"/>
    <lineage>
        <taxon>Bacteria</taxon>
        <taxon>Bacillati</taxon>
        <taxon>Actinomycetota</taxon>
        <taxon>Actinomycetes</taxon>
        <taxon>Kitasatosporales</taxon>
        <taxon>Streptomycetaceae</taxon>
        <taxon>Streptomyces</taxon>
    </lineage>
</organism>
<keyword evidence="3" id="KW-1185">Reference proteome</keyword>
<proteinExistence type="predicted"/>
<evidence type="ECO:0000313" key="2">
    <source>
        <dbReference type="EMBL" id="TGZ03268.1"/>
    </source>
</evidence>
<protein>
    <recommendedName>
        <fullName evidence="1">DUF6630 domain-containing protein</fullName>
    </recommendedName>
</protein>
<dbReference type="InterPro" id="IPR046582">
    <property type="entry name" value="DUF6630"/>
</dbReference>
<feature type="domain" description="DUF6630" evidence="1">
    <location>
        <begin position="20"/>
        <end position="176"/>
    </location>
</feature>
<evidence type="ECO:0000259" key="1">
    <source>
        <dbReference type="Pfam" id="PF20335"/>
    </source>
</evidence>
<reference evidence="2 3" key="1">
    <citation type="submission" date="2019-04" db="EMBL/GenBank/DDBJ databases">
        <title>Streptomyces rhizosphaericola sp. nov., an actinobacterium isolated from the wheat rhizosphere.</title>
        <authorList>
            <person name="Vargas Hoyos H.A."/>
            <person name="Santos S.N."/>
            <person name="Genuario D.B."/>
            <person name="Melo I.S."/>
            <person name="Da Silva L.J."/>
            <person name="Da Silva F.S.P."/>
            <person name="Zucchi T.D."/>
        </authorList>
    </citation>
    <scope>NUCLEOTIDE SEQUENCE [LARGE SCALE GENOMIC DNA]</scope>
    <source>
        <strain evidence="2 3">1AS2c</strain>
    </source>
</reference>
<dbReference type="Pfam" id="PF20335">
    <property type="entry name" value="DUF6630"/>
    <property type="match status" value="1"/>
</dbReference>